<keyword evidence="10" id="KW-0573">Peptidoglycan synthesis</keyword>
<dbReference type="InterPro" id="IPR036950">
    <property type="entry name" value="PBP_transglycosylase"/>
</dbReference>
<evidence type="ECO:0000256" key="17">
    <source>
        <dbReference type="SAM" id="MobiDB-lite"/>
    </source>
</evidence>
<dbReference type="PANTHER" id="PTHR32282:SF31">
    <property type="entry name" value="PEPTIDOGLYCAN GLYCOSYLTRANSFERASE"/>
    <property type="match status" value="1"/>
</dbReference>
<sequence>MANFLSRFIDKSSEPSPSKGVEPETLTPEVDSEAVASQEAEASLDPQAPPPKKIPALAIAKSTWRWINRGKPIYRRPLFWATLVIGGGAIATGRAIYQFEQALPDPSAVLTFVRDETLTILAADNSILQQRGPATREKLPIEKIPQVIQDAFIASEDRRFYQHDGVDYRAIVRATLANLSARVVAEGGSTITQQLARVVFLSPERSLTRKLREARIAQKIEEELSKEQILERYLNLVYLGSGAYGVADAAWVYFSKTVDQLTLPEVATIAGLPPAPSNYSPLENPDIALQRRNIVLRRMEEVGQITPQESTAAQAAPLGLNPSPPKRFDVKAPYFTSYVEQQLPKLVPPEELAVGGLTVETTLNMRWQAIAEKAVKNAIEIDGPAQGFEQAALVAVDPRNGQIKAMVGGQDFNQNQFNRVTQAQRQPGSTFKTFVYTAAIAAGFSPYDGYLDSPYTVDGYKPENYGKTFRGWVSMDNALTASINIVAVKVLIDVGFEPAIRMAKEMGIVSELKPYYTLALGALEVNLLELTNAYGTLAAKGKFNEAHGIRRVLNRRGEVIFDGKYKARQAVDPNSAAIMTWMLEGVVKSGTGRPAYLSDRSVAGKTGTSEQARDLWFVGYIPQLVTGVWLGNDDNYPTWGSSGTAAFTWGEFMSEVAKDIPAEKFPDLPTLEGRKGSIKAQPVTPRQVIVGPIPAPNTGSQNSSGGNSYSEPEPAYQEPYYEEPYYNDQW</sequence>
<keyword evidence="6" id="KW-0808">Transferase</keyword>
<dbReference type="EMBL" id="MJGC01000088">
    <property type="protein sequence ID" value="OEJ73478.1"/>
    <property type="molecule type" value="Genomic_DNA"/>
</dbReference>
<dbReference type="GO" id="GO:0071555">
    <property type="term" value="P:cell wall organization"/>
    <property type="evidence" value="ECO:0007669"/>
    <property type="project" value="UniProtKB-KW"/>
</dbReference>
<dbReference type="GO" id="GO:0006508">
    <property type="term" value="P:proteolysis"/>
    <property type="evidence" value="ECO:0007669"/>
    <property type="project" value="UniProtKB-KW"/>
</dbReference>
<dbReference type="FunFam" id="1.10.3810.10:FF:000003">
    <property type="entry name" value="Penicillin-binding protein 1a"/>
    <property type="match status" value="1"/>
</dbReference>
<keyword evidence="8" id="KW-0378">Hydrolase</keyword>
<evidence type="ECO:0000256" key="8">
    <source>
        <dbReference type="ARBA" id="ARBA00022801"/>
    </source>
</evidence>
<dbReference type="PANTHER" id="PTHR32282">
    <property type="entry name" value="BINDING PROTEIN TRANSPEPTIDASE, PUTATIVE-RELATED"/>
    <property type="match status" value="1"/>
</dbReference>
<evidence type="ECO:0000256" key="12">
    <source>
        <dbReference type="ARBA" id="ARBA00023136"/>
    </source>
</evidence>
<evidence type="ECO:0000256" key="6">
    <source>
        <dbReference type="ARBA" id="ARBA00022679"/>
    </source>
</evidence>
<dbReference type="Pfam" id="PF00912">
    <property type="entry name" value="Transgly"/>
    <property type="match status" value="1"/>
</dbReference>
<dbReference type="GO" id="GO:0030288">
    <property type="term" value="C:outer membrane-bounded periplasmic space"/>
    <property type="evidence" value="ECO:0007669"/>
    <property type="project" value="TreeGrafter"/>
</dbReference>
<dbReference type="OrthoDB" id="9766909at2"/>
<keyword evidence="3" id="KW-0121">Carboxypeptidase</keyword>
<dbReference type="NCBIfam" id="TIGR02074">
    <property type="entry name" value="PBP_1a_fam"/>
    <property type="match status" value="1"/>
</dbReference>
<feature type="compositionally biased region" description="Low complexity" evidence="17">
    <location>
        <begin position="697"/>
        <end position="730"/>
    </location>
</feature>
<keyword evidence="13" id="KW-0511">Multifunctional enzyme</keyword>
<dbReference type="SUPFAM" id="SSF56601">
    <property type="entry name" value="beta-lactamase/transpeptidase-like"/>
    <property type="match status" value="1"/>
</dbReference>
<evidence type="ECO:0000256" key="15">
    <source>
        <dbReference type="ARBA" id="ARBA00034000"/>
    </source>
</evidence>
<dbReference type="Pfam" id="PF00905">
    <property type="entry name" value="Transpeptidase"/>
    <property type="match status" value="1"/>
</dbReference>
<evidence type="ECO:0000256" key="7">
    <source>
        <dbReference type="ARBA" id="ARBA00022692"/>
    </source>
</evidence>
<evidence type="ECO:0000256" key="13">
    <source>
        <dbReference type="ARBA" id="ARBA00023268"/>
    </source>
</evidence>
<dbReference type="GO" id="GO:0008360">
    <property type="term" value="P:regulation of cell shape"/>
    <property type="evidence" value="ECO:0007669"/>
    <property type="project" value="UniProtKB-KW"/>
</dbReference>
<keyword evidence="14" id="KW-0961">Cell wall biogenesis/degradation</keyword>
<dbReference type="SUPFAM" id="SSF53955">
    <property type="entry name" value="Lysozyme-like"/>
    <property type="match status" value="1"/>
</dbReference>
<feature type="compositionally biased region" description="Low complexity" evidence="17">
    <location>
        <begin position="33"/>
        <end position="43"/>
    </location>
</feature>
<evidence type="ECO:0000256" key="16">
    <source>
        <dbReference type="ARBA" id="ARBA00049902"/>
    </source>
</evidence>
<evidence type="ECO:0000256" key="2">
    <source>
        <dbReference type="ARBA" id="ARBA00004752"/>
    </source>
</evidence>
<dbReference type="InterPro" id="IPR012338">
    <property type="entry name" value="Beta-lactam/transpept-like"/>
</dbReference>
<dbReference type="GO" id="GO:0016020">
    <property type="term" value="C:membrane"/>
    <property type="evidence" value="ECO:0007669"/>
    <property type="project" value="UniProtKB-SubCell"/>
</dbReference>
<comment type="pathway">
    <text evidence="2">Cell wall biogenesis; peptidoglycan biosynthesis.</text>
</comment>
<feature type="domain" description="Glycosyl transferase family 51" evidence="19">
    <location>
        <begin position="129"/>
        <end position="300"/>
    </location>
</feature>
<name>A0A1E5QFT0_9CYAN</name>
<gene>
    <name evidence="20" type="ORF">BH720_19820</name>
</gene>
<protein>
    <submittedName>
        <fullName evidence="20">Penicillin-binding protein</fullName>
    </submittedName>
</protein>
<keyword evidence="4" id="KW-0645">Protease</keyword>
<dbReference type="AlphaFoldDB" id="A0A1E5QFT0"/>
<dbReference type="GO" id="GO:0008955">
    <property type="term" value="F:peptidoglycan glycosyltransferase activity"/>
    <property type="evidence" value="ECO:0007669"/>
    <property type="project" value="UniProtKB-EC"/>
</dbReference>
<comment type="caution">
    <text evidence="20">The sequence shown here is derived from an EMBL/GenBank/DDBJ whole genome shotgun (WGS) entry which is preliminary data.</text>
</comment>
<feature type="domain" description="Penicillin-binding protein transpeptidase" evidence="18">
    <location>
        <begin position="392"/>
        <end position="623"/>
    </location>
</feature>
<evidence type="ECO:0000256" key="5">
    <source>
        <dbReference type="ARBA" id="ARBA00022676"/>
    </source>
</evidence>
<evidence type="ECO:0000259" key="18">
    <source>
        <dbReference type="Pfam" id="PF00905"/>
    </source>
</evidence>
<dbReference type="GO" id="GO:0009002">
    <property type="term" value="F:serine-type D-Ala-D-Ala carboxypeptidase activity"/>
    <property type="evidence" value="ECO:0007669"/>
    <property type="project" value="UniProtKB-EC"/>
</dbReference>
<organism evidence="20">
    <name type="scientific">Desertifilum tharense IPPAS B-1220</name>
    <dbReference type="NCBI Taxonomy" id="1781255"/>
    <lineage>
        <taxon>Bacteria</taxon>
        <taxon>Bacillati</taxon>
        <taxon>Cyanobacteriota</taxon>
        <taxon>Cyanophyceae</taxon>
        <taxon>Desertifilales</taxon>
        <taxon>Desertifilaceae</taxon>
        <taxon>Desertifilum</taxon>
    </lineage>
</organism>
<dbReference type="RefSeq" id="WP_069968949.1">
    <property type="nucleotide sequence ID" value="NZ_CM124774.1"/>
</dbReference>
<accession>A0A1E5QFT0</accession>
<feature type="region of interest" description="Disordered" evidence="17">
    <location>
        <begin position="673"/>
        <end position="730"/>
    </location>
</feature>
<reference evidence="20" key="1">
    <citation type="submission" date="2016-09" db="EMBL/GenBank/DDBJ databases">
        <title>Draft genome of thermotolerant cyanobacterium Desertifilum sp. strain IPPAS B-1220.</title>
        <authorList>
            <person name="Sinetova M.A."/>
            <person name="Bolakhan K."/>
            <person name="Zayadan B.K."/>
            <person name="Mironov K.S."/>
            <person name="Ustinova V."/>
            <person name="Kupriyanova E.V."/>
            <person name="Sidorov R.A."/>
            <person name="Skrypnik A.N."/>
            <person name="Gogoleva N.E."/>
            <person name="Gogolev Y.V."/>
            <person name="Los D.A."/>
        </authorList>
    </citation>
    <scope>NUCLEOTIDE SEQUENCE [LARGE SCALE GENOMIC DNA]</scope>
    <source>
        <strain evidence="20">IPPAS B-1220</strain>
    </source>
</reference>
<dbReference type="InterPro" id="IPR050396">
    <property type="entry name" value="Glycosyltr_51/Transpeptidase"/>
</dbReference>
<comment type="subcellular location">
    <subcellularLocation>
        <location evidence="1">Membrane</location>
    </subcellularLocation>
</comment>
<dbReference type="STRING" id="1781255.BH720_19820"/>
<dbReference type="InterPro" id="IPR001460">
    <property type="entry name" value="PCN-bd_Tpept"/>
</dbReference>
<keyword evidence="12" id="KW-0472">Membrane</keyword>
<keyword evidence="7" id="KW-0812">Transmembrane</keyword>
<keyword evidence="5" id="KW-0328">Glycosyltransferase</keyword>
<evidence type="ECO:0000256" key="10">
    <source>
        <dbReference type="ARBA" id="ARBA00022984"/>
    </source>
</evidence>
<evidence type="ECO:0000256" key="9">
    <source>
        <dbReference type="ARBA" id="ARBA00022960"/>
    </source>
</evidence>
<dbReference type="InterPro" id="IPR023346">
    <property type="entry name" value="Lysozyme-like_dom_sf"/>
</dbReference>
<dbReference type="InterPro" id="IPR001264">
    <property type="entry name" value="Glyco_trans_51"/>
</dbReference>
<evidence type="ECO:0000256" key="3">
    <source>
        <dbReference type="ARBA" id="ARBA00022645"/>
    </source>
</evidence>
<dbReference type="Gene3D" id="1.10.3810.10">
    <property type="entry name" value="Biosynthetic peptidoglycan transglycosylase-like"/>
    <property type="match status" value="1"/>
</dbReference>
<dbReference type="GO" id="GO:0008658">
    <property type="term" value="F:penicillin binding"/>
    <property type="evidence" value="ECO:0007669"/>
    <property type="project" value="InterPro"/>
</dbReference>
<comment type="catalytic activity">
    <reaction evidence="16">
        <text>[GlcNAc-(1-&gt;4)-Mur2Ac(oyl-L-Ala-gamma-D-Glu-L-Lys-D-Ala-D-Ala)](n)-di-trans,octa-cis-undecaprenyl diphosphate + beta-D-GlcNAc-(1-&gt;4)-Mur2Ac(oyl-L-Ala-gamma-D-Glu-L-Lys-D-Ala-D-Ala)-di-trans,octa-cis-undecaprenyl diphosphate = [GlcNAc-(1-&gt;4)-Mur2Ac(oyl-L-Ala-gamma-D-Glu-L-Lys-D-Ala-D-Ala)](n+1)-di-trans,octa-cis-undecaprenyl diphosphate + di-trans,octa-cis-undecaprenyl diphosphate + H(+)</text>
        <dbReference type="Rhea" id="RHEA:23708"/>
        <dbReference type="Rhea" id="RHEA-COMP:9602"/>
        <dbReference type="Rhea" id="RHEA-COMP:9603"/>
        <dbReference type="ChEBI" id="CHEBI:15378"/>
        <dbReference type="ChEBI" id="CHEBI:58405"/>
        <dbReference type="ChEBI" id="CHEBI:60033"/>
        <dbReference type="ChEBI" id="CHEBI:78435"/>
        <dbReference type="EC" id="2.4.99.28"/>
    </reaction>
</comment>
<dbReference type="GO" id="GO:0009252">
    <property type="term" value="P:peptidoglycan biosynthetic process"/>
    <property type="evidence" value="ECO:0007669"/>
    <property type="project" value="UniProtKB-KW"/>
</dbReference>
<dbReference type="Gene3D" id="3.40.710.10">
    <property type="entry name" value="DD-peptidase/beta-lactamase superfamily"/>
    <property type="match status" value="1"/>
</dbReference>
<keyword evidence="9" id="KW-0133">Cell shape</keyword>
<keyword evidence="11" id="KW-1133">Transmembrane helix</keyword>
<evidence type="ECO:0000256" key="1">
    <source>
        <dbReference type="ARBA" id="ARBA00004370"/>
    </source>
</evidence>
<evidence type="ECO:0000256" key="4">
    <source>
        <dbReference type="ARBA" id="ARBA00022670"/>
    </source>
</evidence>
<feature type="region of interest" description="Disordered" evidence="17">
    <location>
        <begin position="1"/>
        <end position="53"/>
    </location>
</feature>
<evidence type="ECO:0000313" key="20">
    <source>
        <dbReference type="EMBL" id="OEJ73478.1"/>
    </source>
</evidence>
<evidence type="ECO:0000259" key="19">
    <source>
        <dbReference type="Pfam" id="PF00912"/>
    </source>
</evidence>
<evidence type="ECO:0000256" key="11">
    <source>
        <dbReference type="ARBA" id="ARBA00022989"/>
    </source>
</evidence>
<proteinExistence type="predicted"/>
<evidence type="ECO:0000256" key="14">
    <source>
        <dbReference type="ARBA" id="ARBA00023316"/>
    </source>
</evidence>
<comment type="catalytic activity">
    <reaction evidence="15">
        <text>Preferential cleavage: (Ac)2-L-Lys-D-Ala-|-D-Ala. Also transpeptidation of peptidyl-alanyl moieties that are N-acyl substituents of D-alanine.</text>
        <dbReference type="EC" id="3.4.16.4"/>
    </reaction>
</comment>